<comment type="caution">
    <text evidence="2">The sequence shown here is derived from an EMBL/GenBank/DDBJ whole genome shotgun (WGS) entry which is preliminary data.</text>
</comment>
<dbReference type="EMBL" id="AWSO01000002">
    <property type="protein sequence ID" value="ESK98358.1"/>
    <property type="molecule type" value="Genomic_DNA"/>
</dbReference>
<dbReference type="KEGG" id="mrr:Moror_108"/>
<feature type="region of interest" description="Disordered" evidence="1">
    <location>
        <begin position="26"/>
        <end position="46"/>
    </location>
</feature>
<dbReference type="Proteomes" id="UP000017559">
    <property type="component" value="Unassembled WGS sequence"/>
</dbReference>
<feature type="compositionally biased region" description="Polar residues" evidence="1">
    <location>
        <begin position="26"/>
        <end position="37"/>
    </location>
</feature>
<reference evidence="2 3" key="1">
    <citation type="journal article" date="2014" name="BMC Genomics">
        <title>Genome and secretome analysis of the hemibiotrophic fungal pathogen, Moniliophthora roreri, which causes frosty pod rot disease of cacao: mechanisms of the biotrophic and necrotrophic phases.</title>
        <authorList>
            <person name="Meinhardt L.W."/>
            <person name="Costa G.G.L."/>
            <person name="Thomazella D.P.T."/>
            <person name="Teixeira P.J.P.L."/>
            <person name="Carazzolle M.F."/>
            <person name="Schuster S.C."/>
            <person name="Carlson J.E."/>
            <person name="Guiltinan M.J."/>
            <person name="Mieczkowski P."/>
            <person name="Farmer A."/>
            <person name="Ramaraj T."/>
            <person name="Crozier J."/>
            <person name="Davis R.E."/>
            <person name="Shao J."/>
            <person name="Melnick R.L."/>
            <person name="Pereira G.A.G."/>
            <person name="Bailey B.A."/>
        </authorList>
    </citation>
    <scope>NUCLEOTIDE SEQUENCE [LARGE SCALE GENOMIC DNA]</scope>
    <source>
        <strain evidence="2 3">MCA 2997</strain>
    </source>
</reference>
<evidence type="ECO:0000313" key="2">
    <source>
        <dbReference type="EMBL" id="ESK98358.1"/>
    </source>
</evidence>
<feature type="compositionally biased region" description="Low complexity" evidence="1">
    <location>
        <begin position="88"/>
        <end position="110"/>
    </location>
</feature>
<dbReference type="OrthoDB" id="3269550at2759"/>
<name>V2XGM6_MONRO</name>
<accession>V2XGM6</accession>
<sequence length="444" mass="49445">MSIPPSTSPSSSFFPLSPNRSPLFSTSSVHMSASDPVSNDALPPTVNELDAEEKAKLLRKTRKLSRVFGEVPSLPQASLFHPRGGHISSTSSFHRRSLSSVSTADSQSHSSSRHRRVARKVPSQPDVRSFVSFESHGNIQHPQLPKSLLNASFDSDYTPTDLPLTSTTSFTSVQMSPEGRRRIRMAKLRRRLGVFDTPPEVVTFTPPPHAKKQEDLRYRKSIDVPVHTSSRNFSAKSLRRTRSNACGTTRSQFDSVLGTPREDAISFHRRYVQDFGLESRITHPEEQEVHNEKFQVPAKSAESESTQDTGPQDVEIQSISNVSVTDSIGLDSIAKDGSGIVVKERDIDQDSVIGPDPAQLRSTFQERRRRAAKLAQFFGVGYHDISASLPISELRAPPTRPHHPVQVDIRTKSRRFWGGGGDEYWTCNDADMVEVIDKLRDLRA</sequence>
<keyword evidence="3" id="KW-1185">Reference proteome</keyword>
<dbReference type="AlphaFoldDB" id="V2XGM6"/>
<evidence type="ECO:0000256" key="1">
    <source>
        <dbReference type="SAM" id="MobiDB-lite"/>
    </source>
</evidence>
<dbReference type="HOGENOM" id="CLU_616895_0_0_1"/>
<protein>
    <submittedName>
        <fullName evidence="2">Uncharacterized protein</fullName>
    </submittedName>
</protein>
<feature type="region of interest" description="Disordered" evidence="1">
    <location>
        <begin position="285"/>
        <end position="311"/>
    </location>
</feature>
<feature type="region of interest" description="Disordered" evidence="1">
    <location>
        <begin position="78"/>
        <end position="124"/>
    </location>
</feature>
<proteinExistence type="predicted"/>
<evidence type="ECO:0000313" key="3">
    <source>
        <dbReference type="Proteomes" id="UP000017559"/>
    </source>
</evidence>
<organism evidence="2 3">
    <name type="scientific">Moniliophthora roreri (strain MCA 2997)</name>
    <name type="common">Cocoa frosty pod rot fungus</name>
    <name type="synonym">Crinipellis roreri</name>
    <dbReference type="NCBI Taxonomy" id="1381753"/>
    <lineage>
        <taxon>Eukaryota</taxon>
        <taxon>Fungi</taxon>
        <taxon>Dikarya</taxon>
        <taxon>Basidiomycota</taxon>
        <taxon>Agaricomycotina</taxon>
        <taxon>Agaricomycetes</taxon>
        <taxon>Agaricomycetidae</taxon>
        <taxon>Agaricales</taxon>
        <taxon>Marasmiineae</taxon>
        <taxon>Marasmiaceae</taxon>
        <taxon>Moniliophthora</taxon>
    </lineage>
</organism>
<gene>
    <name evidence="2" type="ORF">Moror_108</name>
</gene>